<accession>A0A6A0A5H4</accession>
<reference evidence="2 3" key="1">
    <citation type="submission" date="2020-02" db="EMBL/GenBank/DDBJ databases">
        <title>Draft genome sequence of Haematococcus lacustris strain NIES-144.</title>
        <authorList>
            <person name="Morimoto D."/>
            <person name="Nakagawa S."/>
            <person name="Yoshida T."/>
            <person name="Sawayama S."/>
        </authorList>
    </citation>
    <scope>NUCLEOTIDE SEQUENCE [LARGE SCALE GENOMIC DNA]</scope>
    <source>
        <strain evidence="2 3">NIES-144</strain>
    </source>
</reference>
<evidence type="ECO:0000256" key="1">
    <source>
        <dbReference type="SAM" id="MobiDB-lite"/>
    </source>
</evidence>
<comment type="caution">
    <text evidence="2">The sequence shown here is derived from an EMBL/GenBank/DDBJ whole genome shotgun (WGS) entry which is preliminary data.</text>
</comment>
<dbReference type="Proteomes" id="UP000485058">
    <property type="component" value="Unassembled WGS sequence"/>
</dbReference>
<evidence type="ECO:0000313" key="3">
    <source>
        <dbReference type="Proteomes" id="UP000485058"/>
    </source>
</evidence>
<dbReference type="EMBL" id="BLLF01003601">
    <property type="protein sequence ID" value="GFH27750.1"/>
    <property type="molecule type" value="Genomic_DNA"/>
</dbReference>
<organism evidence="2 3">
    <name type="scientific">Haematococcus lacustris</name>
    <name type="common">Green alga</name>
    <name type="synonym">Haematococcus pluvialis</name>
    <dbReference type="NCBI Taxonomy" id="44745"/>
    <lineage>
        <taxon>Eukaryota</taxon>
        <taxon>Viridiplantae</taxon>
        <taxon>Chlorophyta</taxon>
        <taxon>core chlorophytes</taxon>
        <taxon>Chlorophyceae</taxon>
        <taxon>CS clade</taxon>
        <taxon>Chlamydomonadales</taxon>
        <taxon>Haematococcaceae</taxon>
        <taxon>Haematococcus</taxon>
    </lineage>
</organism>
<protein>
    <submittedName>
        <fullName evidence="2">Uncharacterized protein</fullName>
    </submittedName>
</protein>
<sequence>MRGLGGRQHCNPDHCRGSFSSTSRQRHVGAGVAPNPAAMVDMQAIALDGTVSAVAESSPTHAKHLAQALACNYCLAAPEDAWQSGSCDDRPIASAMGVCGVKEAKGAKKCRVQVAGCLGNDSKSIVGVVA</sequence>
<name>A0A6A0A5H4_HAELA</name>
<evidence type="ECO:0000313" key="2">
    <source>
        <dbReference type="EMBL" id="GFH27750.1"/>
    </source>
</evidence>
<feature type="region of interest" description="Disordered" evidence="1">
    <location>
        <begin position="1"/>
        <end position="28"/>
    </location>
</feature>
<keyword evidence="3" id="KW-1185">Reference proteome</keyword>
<proteinExistence type="predicted"/>
<gene>
    <name evidence="2" type="ORF">HaLaN_26124</name>
</gene>
<dbReference type="AlphaFoldDB" id="A0A6A0A5H4"/>